<organism evidence="5 6">
    <name type="scientific">Rhodoferax ferrireducens</name>
    <dbReference type="NCBI Taxonomy" id="192843"/>
    <lineage>
        <taxon>Bacteria</taxon>
        <taxon>Pseudomonadati</taxon>
        <taxon>Pseudomonadota</taxon>
        <taxon>Betaproteobacteria</taxon>
        <taxon>Burkholderiales</taxon>
        <taxon>Comamonadaceae</taxon>
        <taxon>Rhodoferax</taxon>
    </lineage>
</organism>
<dbReference type="SMART" id="SM00342">
    <property type="entry name" value="HTH_ARAC"/>
    <property type="match status" value="1"/>
</dbReference>
<name>A0ABU2C772_9BURK</name>
<feature type="transmembrane region" description="Helical" evidence="3">
    <location>
        <begin position="21"/>
        <end position="44"/>
    </location>
</feature>
<dbReference type="PANTHER" id="PTHR43130:SF3">
    <property type="entry name" value="HTH-TYPE TRANSCRIPTIONAL REGULATOR RV1931C"/>
    <property type="match status" value="1"/>
</dbReference>
<dbReference type="PANTHER" id="PTHR43130">
    <property type="entry name" value="ARAC-FAMILY TRANSCRIPTIONAL REGULATOR"/>
    <property type="match status" value="1"/>
</dbReference>
<dbReference type="PROSITE" id="PS01124">
    <property type="entry name" value="HTH_ARAC_FAMILY_2"/>
    <property type="match status" value="1"/>
</dbReference>
<evidence type="ECO:0000256" key="3">
    <source>
        <dbReference type="SAM" id="Phobius"/>
    </source>
</evidence>
<dbReference type="RefSeq" id="WP_310372761.1">
    <property type="nucleotide sequence ID" value="NZ_JAVDXT010000002.1"/>
</dbReference>
<dbReference type="EMBL" id="JAVDXT010000002">
    <property type="protein sequence ID" value="MDR7377186.1"/>
    <property type="molecule type" value="Genomic_DNA"/>
</dbReference>
<dbReference type="Gene3D" id="1.10.10.60">
    <property type="entry name" value="Homeodomain-like"/>
    <property type="match status" value="1"/>
</dbReference>
<evidence type="ECO:0000313" key="5">
    <source>
        <dbReference type="EMBL" id="MDR7377186.1"/>
    </source>
</evidence>
<evidence type="ECO:0000259" key="4">
    <source>
        <dbReference type="PROSITE" id="PS01124"/>
    </source>
</evidence>
<dbReference type="InterPro" id="IPR009057">
    <property type="entry name" value="Homeodomain-like_sf"/>
</dbReference>
<keyword evidence="2" id="KW-0804">Transcription</keyword>
<accession>A0ABU2C772</accession>
<evidence type="ECO:0000313" key="6">
    <source>
        <dbReference type="Proteomes" id="UP001180487"/>
    </source>
</evidence>
<comment type="caution">
    <text evidence="5">The sequence shown here is derived from an EMBL/GenBank/DDBJ whole genome shotgun (WGS) entry which is preliminary data.</text>
</comment>
<dbReference type="InterPro" id="IPR002818">
    <property type="entry name" value="DJ-1/PfpI"/>
</dbReference>
<reference evidence="5 6" key="1">
    <citation type="submission" date="2023-07" db="EMBL/GenBank/DDBJ databases">
        <title>Sorghum-associated microbial communities from plants grown in Nebraska, USA.</title>
        <authorList>
            <person name="Schachtman D."/>
        </authorList>
    </citation>
    <scope>NUCLEOTIDE SEQUENCE [LARGE SCALE GENOMIC DNA]</scope>
    <source>
        <strain evidence="5 6">BE313</strain>
    </source>
</reference>
<dbReference type="CDD" id="cd03137">
    <property type="entry name" value="GATase1_AraC_1"/>
    <property type="match status" value="1"/>
</dbReference>
<dbReference type="SUPFAM" id="SSF52317">
    <property type="entry name" value="Class I glutamine amidotransferase-like"/>
    <property type="match status" value="1"/>
</dbReference>
<dbReference type="Gene3D" id="3.40.50.880">
    <property type="match status" value="1"/>
</dbReference>
<dbReference type="InterPro" id="IPR018060">
    <property type="entry name" value="HTH_AraC"/>
</dbReference>
<evidence type="ECO:0000256" key="2">
    <source>
        <dbReference type="ARBA" id="ARBA00023163"/>
    </source>
</evidence>
<keyword evidence="3" id="KW-0472">Membrane</keyword>
<feature type="domain" description="HTH araC/xylS-type" evidence="4">
    <location>
        <begin position="237"/>
        <end position="336"/>
    </location>
</feature>
<keyword evidence="6" id="KW-1185">Reference proteome</keyword>
<dbReference type="InterPro" id="IPR029062">
    <property type="entry name" value="Class_I_gatase-like"/>
</dbReference>
<gene>
    <name evidence="5" type="ORF">J2X19_001865</name>
</gene>
<dbReference type="SUPFAM" id="SSF46689">
    <property type="entry name" value="Homeodomain-like"/>
    <property type="match status" value="2"/>
</dbReference>
<dbReference type="Pfam" id="PF01965">
    <property type="entry name" value="DJ-1_PfpI"/>
    <property type="match status" value="1"/>
</dbReference>
<sequence>MTNIPELLPKIPPKHQRARRVLFLAFADVGLLDLTGAQTVFWAATKAMEARGRKGYERCTASLDGGLVRSAEGLEVQTTALADFRPASIDTIVVPGSPHIAFVLERSALQVDWLRRASRAARRTASVCSGAFLLAAAGLLDGKRTATHWAMCDMLVQRFPQVQIDRDAIFVQEGAVWTSAGVTAGIDLALALVEADCGHEVAMEVARELVVFLKRPGGQSQFSALLQAQTDDTAAFDALNLWIADNLGQPNLGVEFLAGQANMSPRHFARAYKQKTGRTPAKAVEVFRLEAARRLLEDSSRNIDQIARQCGFGDEERMRVTFQRHLGVAPRDYRKRFAASLPAVDA</sequence>
<dbReference type="Proteomes" id="UP001180487">
    <property type="component" value="Unassembled WGS sequence"/>
</dbReference>
<keyword evidence="3" id="KW-0812">Transmembrane</keyword>
<keyword evidence="1" id="KW-0805">Transcription regulation</keyword>
<dbReference type="Pfam" id="PF12833">
    <property type="entry name" value="HTH_18"/>
    <property type="match status" value="1"/>
</dbReference>
<proteinExistence type="predicted"/>
<evidence type="ECO:0000256" key="1">
    <source>
        <dbReference type="ARBA" id="ARBA00023015"/>
    </source>
</evidence>
<dbReference type="InterPro" id="IPR052158">
    <property type="entry name" value="INH-QAR"/>
</dbReference>
<keyword evidence="3" id="KW-1133">Transmembrane helix</keyword>
<protein>
    <submittedName>
        <fullName evidence="5">Transcriptional regulator GlxA family with amidase domain</fullName>
    </submittedName>
</protein>